<dbReference type="Gene3D" id="3.30.379.10">
    <property type="entry name" value="Chitobiase/beta-hexosaminidase domain 2-like"/>
    <property type="match status" value="1"/>
</dbReference>
<dbReference type="InterPro" id="IPR029018">
    <property type="entry name" value="Hex-like_dom2"/>
</dbReference>
<evidence type="ECO:0000256" key="1">
    <source>
        <dbReference type="ARBA" id="ARBA00022801"/>
    </source>
</evidence>
<dbReference type="SUPFAM" id="SSF55545">
    <property type="entry name" value="beta-N-acetylhexosaminidase-like domain"/>
    <property type="match status" value="1"/>
</dbReference>
<organism evidence="2 3">
    <name type="scientific">Paenibacillus hodogayensis</name>
    <dbReference type="NCBI Taxonomy" id="279208"/>
    <lineage>
        <taxon>Bacteria</taxon>
        <taxon>Bacillati</taxon>
        <taxon>Bacillota</taxon>
        <taxon>Bacilli</taxon>
        <taxon>Bacillales</taxon>
        <taxon>Paenibacillaceae</taxon>
        <taxon>Paenibacillus</taxon>
    </lineage>
</organism>
<name>A0ABV5W8L9_9BACL</name>
<protein>
    <submittedName>
        <fullName evidence="2">DUF4838 domain-containing protein</fullName>
    </submittedName>
</protein>
<dbReference type="Proteomes" id="UP001589619">
    <property type="component" value="Unassembled WGS sequence"/>
</dbReference>
<dbReference type="Pfam" id="PF16126">
    <property type="entry name" value="DUF4838"/>
    <property type="match status" value="1"/>
</dbReference>
<keyword evidence="3" id="KW-1185">Reference proteome</keyword>
<comment type="caution">
    <text evidence="2">The sequence shown here is derived from an EMBL/GenBank/DDBJ whole genome shotgun (WGS) entry which is preliminary data.</text>
</comment>
<dbReference type="EMBL" id="JBHMAG010000030">
    <property type="protein sequence ID" value="MFB9756924.1"/>
    <property type="molecule type" value="Genomic_DNA"/>
</dbReference>
<evidence type="ECO:0000313" key="2">
    <source>
        <dbReference type="EMBL" id="MFB9756924.1"/>
    </source>
</evidence>
<gene>
    <name evidence="2" type="ORF">ACFFNY_35605</name>
</gene>
<dbReference type="PANTHER" id="PTHR47406:SF2">
    <property type="entry name" value="ALPHA GLUCURONIDASE N-TERMINAL DOMAIN-CONTAINING PROTEIN"/>
    <property type="match status" value="1"/>
</dbReference>
<dbReference type="InterPro" id="IPR032287">
    <property type="entry name" value="DUF4838"/>
</dbReference>
<keyword evidence="1" id="KW-0378">Hydrolase</keyword>
<reference evidence="2 3" key="1">
    <citation type="submission" date="2024-09" db="EMBL/GenBank/DDBJ databases">
        <authorList>
            <person name="Sun Q."/>
            <person name="Mori K."/>
        </authorList>
    </citation>
    <scope>NUCLEOTIDE SEQUENCE [LARGE SCALE GENOMIC DNA]</scope>
    <source>
        <strain evidence="2 3">JCM 12520</strain>
    </source>
</reference>
<evidence type="ECO:0000313" key="3">
    <source>
        <dbReference type="Proteomes" id="UP001589619"/>
    </source>
</evidence>
<accession>A0ABV5W8L9</accession>
<proteinExistence type="predicted"/>
<dbReference type="RefSeq" id="WP_379121312.1">
    <property type="nucleotide sequence ID" value="NZ_JBHMAG010000030.1"/>
</dbReference>
<dbReference type="PANTHER" id="PTHR47406">
    <property type="entry name" value="COAGULATION FACTOR 5/8 TYPE, C-TERMINAL"/>
    <property type="match status" value="1"/>
</dbReference>
<sequence length="707" mass="79685">MHVNRDQAVIAIDIVVPYTGAELLCAIWAEEEQEIDFYGDHAAAARCTTAFAAMELMRCLSRTMPTIPIRIVEASAEGGFTIALHIADPLRTDEAFVLERSGEGVVITGTGRAGVLYGAYELLRIQGWRWYAPGAGGEIVPQPSRQLILPNDRIVGKASMDLGRGFDFEYVSMESNTFFLWMARNRLNVTAYRPATAAFCRKLGMVFKVGGHIFEPLLDTDRVLPSGRTIWEQSPQWYGLPANGVRSKEEALRTQFCVSQPDLIDYLGGALVRRLQKDWREADRIDLWGFDTWGHACMCPSCQRLGNSADQLLHFVAGIRGIVNLAMERGHLHHPVRLIVCGYEGTGTLVGPQRSVPEVITAAGDMVVYYPINRCYEHDMEAAGCSANQRYHAALLSWCEHQTALPIVIGEYYNVSKFEDLPLLFTTRLAHDIPAYYRMGVRGITYMHVPLVNWGMRTLTQLLYAQLSWDAKTDMDNFLQEYFSNWYGPHASAMREACSLIEQGWSGIADWRAWKKDSVLSLLLAWNGARPDQPLAVSDHFSHQAADAVKSGRMSVALLEQALRLIHSALDADKAVHPQQQPTGWKVALNPVDARSQAFTELQYELRLGEDRRLLLYGIDTLQLQVEFVEYYKALFMGEQTDADSSWHRIESIADRMDTYFVPIGYEQPGAGIESKAGLTRSQLRELIRRCRNWRHLQAQSEVQRQG</sequence>